<accession>A0A0A9GVQ0</accession>
<reference evidence="2" key="1">
    <citation type="submission" date="2014-09" db="EMBL/GenBank/DDBJ databases">
        <authorList>
            <person name="Magalhaes I.L.F."/>
            <person name="Oliveira U."/>
            <person name="Santos F.R."/>
            <person name="Vidigal T.H.D.A."/>
            <person name="Brescovit A.D."/>
            <person name="Santos A.J."/>
        </authorList>
    </citation>
    <scope>NUCLEOTIDE SEQUENCE</scope>
    <source>
        <tissue evidence="2">Shoot tissue taken approximately 20 cm above the soil surface</tissue>
    </source>
</reference>
<reference evidence="2" key="2">
    <citation type="journal article" date="2015" name="Data Brief">
        <title>Shoot transcriptome of the giant reed, Arundo donax.</title>
        <authorList>
            <person name="Barrero R.A."/>
            <person name="Guerrero F.D."/>
            <person name="Moolhuijzen P."/>
            <person name="Goolsby J.A."/>
            <person name="Tidwell J."/>
            <person name="Bellgard S.E."/>
            <person name="Bellgard M.I."/>
        </authorList>
    </citation>
    <scope>NUCLEOTIDE SEQUENCE</scope>
    <source>
        <tissue evidence="2">Shoot tissue taken approximately 20 cm above the soil surface</tissue>
    </source>
</reference>
<protein>
    <submittedName>
        <fullName evidence="2">Uncharacterized protein</fullName>
    </submittedName>
</protein>
<feature type="region of interest" description="Disordered" evidence="1">
    <location>
        <begin position="54"/>
        <end position="76"/>
    </location>
</feature>
<dbReference type="EMBL" id="GBRH01171265">
    <property type="protein sequence ID" value="JAE26631.1"/>
    <property type="molecule type" value="Transcribed_RNA"/>
</dbReference>
<proteinExistence type="predicted"/>
<name>A0A0A9GVQ0_ARUDO</name>
<organism evidence="2">
    <name type="scientific">Arundo donax</name>
    <name type="common">Giant reed</name>
    <name type="synonym">Donax arundinaceus</name>
    <dbReference type="NCBI Taxonomy" id="35708"/>
    <lineage>
        <taxon>Eukaryota</taxon>
        <taxon>Viridiplantae</taxon>
        <taxon>Streptophyta</taxon>
        <taxon>Embryophyta</taxon>
        <taxon>Tracheophyta</taxon>
        <taxon>Spermatophyta</taxon>
        <taxon>Magnoliopsida</taxon>
        <taxon>Liliopsida</taxon>
        <taxon>Poales</taxon>
        <taxon>Poaceae</taxon>
        <taxon>PACMAD clade</taxon>
        <taxon>Arundinoideae</taxon>
        <taxon>Arundineae</taxon>
        <taxon>Arundo</taxon>
    </lineage>
</organism>
<evidence type="ECO:0000313" key="2">
    <source>
        <dbReference type="EMBL" id="JAE26631.1"/>
    </source>
</evidence>
<sequence length="76" mass="8439">MTTTIRCHETSMHQANTHLFWGQHCRQPQMSIALSSFFMLSADVFRSIEGAVAEAGGRGQRPPEEDEAVVTGIWCS</sequence>
<dbReference type="AlphaFoldDB" id="A0A0A9GVQ0"/>
<evidence type="ECO:0000256" key="1">
    <source>
        <dbReference type="SAM" id="MobiDB-lite"/>
    </source>
</evidence>